<dbReference type="EMBL" id="CAJHIA010000001">
    <property type="protein sequence ID" value="CAD6438936.1"/>
    <property type="molecule type" value="Genomic_DNA"/>
</dbReference>
<comment type="caution">
    <text evidence="2">The sequence shown here is derived from an EMBL/GenBank/DDBJ whole genome shotgun (WGS) entry which is preliminary data.</text>
</comment>
<sequence>MWSVDEPFRARKAARRGLNRAIPLSRVPLREMTSLGEKSTDSSHQSQSLSKERQDDWITGDDDEEALIWAAQQEEDRLAREKRKEMEKMKNLVEELPQL</sequence>
<dbReference type="Proteomes" id="UP000624404">
    <property type="component" value="Unassembled WGS sequence"/>
</dbReference>
<dbReference type="AlphaFoldDB" id="A0A8H2VL37"/>
<name>A0A8H2VL37_9HELO</name>
<proteinExistence type="predicted"/>
<reference evidence="2" key="1">
    <citation type="submission" date="2020-10" db="EMBL/GenBank/DDBJ databases">
        <authorList>
            <person name="Kusch S."/>
        </authorList>
    </citation>
    <scope>NUCLEOTIDE SEQUENCE</scope>
    <source>
        <strain evidence="2">SwB9</strain>
    </source>
</reference>
<evidence type="ECO:0000313" key="3">
    <source>
        <dbReference type="Proteomes" id="UP000624404"/>
    </source>
</evidence>
<accession>A0A8H2VL37</accession>
<feature type="region of interest" description="Disordered" evidence="1">
    <location>
        <begin position="22"/>
        <end position="64"/>
    </location>
</feature>
<keyword evidence="3" id="KW-1185">Reference proteome</keyword>
<organism evidence="2 3">
    <name type="scientific">Sclerotinia trifoliorum</name>
    <dbReference type="NCBI Taxonomy" id="28548"/>
    <lineage>
        <taxon>Eukaryota</taxon>
        <taxon>Fungi</taxon>
        <taxon>Dikarya</taxon>
        <taxon>Ascomycota</taxon>
        <taxon>Pezizomycotina</taxon>
        <taxon>Leotiomycetes</taxon>
        <taxon>Helotiales</taxon>
        <taxon>Sclerotiniaceae</taxon>
        <taxon>Sclerotinia</taxon>
    </lineage>
</organism>
<gene>
    <name evidence="2" type="ORF">SCLTRI_LOCUS18</name>
</gene>
<evidence type="ECO:0000313" key="2">
    <source>
        <dbReference type="EMBL" id="CAD6438936.1"/>
    </source>
</evidence>
<protein>
    <submittedName>
        <fullName evidence="2">A01a1083-adbf-4f20-8cf3-23b5e23c82d2</fullName>
    </submittedName>
</protein>
<evidence type="ECO:0000256" key="1">
    <source>
        <dbReference type="SAM" id="MobiDB-lite"/>
    </source>
</evidence>